<dbReference type="AlphaFoldDB" id="A0A1J1IP51"/>
<dbReference type="SUPFAM" id="SSF53955">
    <property type="entry name" value="Lysozyme-like"/>
    <property type="match status" value="1"/>
</dbReference>
<dbReference type="InterPro" id="IPR001916">
    <property type="entry name" value="Glyco_hydro_22"/>
</dbReference>
<evidence type="ECO:0000313" key="1">
    <source>
        <dbReference type="EMBL" id="CRL01936.1"/>
    </source>
</evidence>
<dbReference type="OrthoDB" id="17373at2759"/>
<dbReference type="InterPro" id="IPR023346">
    <property type="entry name" value="Lysozyme-like_dom_sf"/>
</dbReference>
<reference evidence="1 2" key="1">
    <citation type="submission" date="2015-04" db="EMBL/GenBank/DDBJ databases">
        <authorList>
            <person name="Syromyatnikov M.Y."/>
            <person name="Popov V.N."/>
        </authorList>
    </citation>
    <scope>NUCLEOTIDE SEQUENCE [LARGE SCALE GENOMIC DNA]</scope>
</reference>
<dbReference type="EMBL" id="CVRI01000057">
    <property type="protein sequence ID" value="CRL01936.1"/>
    <property type="molecule type" value="Genomic_DNA"/>
</dbReference>
<organism evidence="1 2">
    <name type="scientific">Clunio marinus</name>
    <dbReference type="NCBI Taxonomy" id="568069"/>
    <lineage>
        <taxon>Eukaryota</taxon>
        <taxon>Metazoa</taxon>
        <taxon>Ecdysozoa</taxon>
        <taxon>Arthropoda</taxon>
        <taxon>Hexapoda</taxon>
        <taxon>Insecta</taxon>
        <taxon>Pterygota</taxon>
        <taxon>Neoptera</taxon>
        <taxon>Endopterygota</taxon>
        <taxon>Diptera</taxon>
        <taxon>Nematocera</taxon>
        <taxon>Chironomoidea</taxon>
        <taxon>Chironomidae</taxon>
        <taxon>Clunio</taxon>
    </lineage>
</organism>
<sequence>MVTRETTRTYLDSHEIYRISSKWCCGKYEPSGKCEKLSDHNIADDAVCASKIFNIQGVEAWSQTEARCNYIFKHVVETCLDEYKESETWDDSNEDHDQISKATNFHGGYFILPFVLLLSLRMI</sequence>
<name>A0A1J1IP51_9DIPT</name>
<keyword evidence="2" id="KW-1185">Reference proteome</keyword>
<protein>
    <submittedName>
        <fullName evidence="1">CLUMA_CG015618, isoform A</fullName>
    </submittedName>
</protein>
<dbReference type="Pfam" id="PF00062">
    <property type="entry name" value="Lys"/>
    <property type="match status" value="1"/>
</dbReference>
<gene>
    <name evidence="1" type="ORF">CLUMA_CG015618</name>
</gene>
<evidence type="ECO:0000313" key="2">
    <source>
        <dbReference type="Proteomes" id="UP000183832"/>
    </source>
</evidence>
<dbReference type="Proteomes" id="UP000183832">
    <property type="component" value="Unassembled WGS sequence"/>
</dbReference>
<dbReference type="Gene3D" id="1.10.530.10">
    <property type="match status" value="1"/>
</dbReference>
<accession>A0A1J1IP51</accession>
<proteinExistence type="predicted"/>